<evidence type="ECO:0000256" key="3">
    <source>
        <dbReference type="ARBA" id="ARBA00023172"/>
    </source>
</evidence>
<dbReference type="RefSeq" id="WP_233728449.1">
    <property type="nucleotide sequence ID" value="NZ_JAJVCN010000002.1"/>
</dbReference>
<name>A0ABS8ZGU9_9PSEU</name>
<proteinExistence type="predicted"/>
<reference evidence="8 9" key="1">
    <citation type="submission" date="2021-12" db="EMBL/GenBank/DDBJ databases">
        <title>Genome sequence of Kibdelosporangium philippinense ATCC 49844.</title>
        <authorList>
            <person name="Fedorov E.A."/>
            <person name="Omeragic M."/>
            <person name="Shalygina K.F."/>
            <person name="Maclea K.S."/>
        </authorList>
    </citation>
    <scope>NUCLEOTIDE SEQUENCE [LARGE SCALE GENOMIC DNA]</scope>
    <source>
        <strain evidence="8 9">ATCC 49844</strain>
    </source>
</reference>
<dbReference type="InterPro" id="IPR050090">
    <property type="entry name" value="Tyrosine_recombinase_XerCD"/>
</dbReference>
<evidence type="ECO:0000256" key="1">
    <source>
        <dbReference type="ARBA" id="ARBA00022908"/>
    </source>
</evidence>
<comment type="caution">
    <text evidence="8">The sequence shown here is derived from an EMBL/GenBank/DDBJ whole genome shotgun (WGS) entry which is preliminary data.</text>
</comment>
<evidence type="ECO:0000313" key="9">
    <source>
        <dbReference type="Proteomes" id="UP001521150"/>
    </source>
</evidence>
<keyword evidence="2 4" id="KW-0238">DNA-binding</keyword>
<dbReference type="InterPro" id="IPR010998">
    <property type="entry name" value="Integrase_recombinase_N"/>
</dbReference>
<sequence>MGERGHGSWYFSLELPVGRDGGRQRVRRGGFRTRAAAEQARDYLLGADVDPDLSMVTVGQWLDLWFETRQALAVSTRRLYTQHIRDYLKPYLGGIPLKDLTVGKIQAMFVSLMRVPTVRGKPLSPGTLQRIRGVLRAALNGAIRRGLIERNPARWVELPSGRRPKAVVWTEPRVAHWQATGERPSVAVWTVAQTAAFLAHVRGHHLYPLYLLVALLGLRRGEVAGLRWCDIDLDARVLMVSHQVQDHNGKTVICPPKTRSSVRVVALDHGLVGVLRRLRDAQQRTRHLDHAPTGFLFVNKRGDPLSPGYLTHAFRRLAAQAGLPPIRLHDLRHGAASLSLAAGNDLKTVQDMLGHASIVLTADTYTSVLPCLAHKAAEATADLVLRAAQRTARKLRGRPRGVRRRSRAGAAPMVTQPRTRVRVKVA</sequence>
<evidence type="ECO:0000256" key="2">
    <source>
        <dbReference type="ARBA" id="ARBA00023125"/>
    </source>
</evidence>
<feature type="domain" description="Tyr recombinase" evidence="6">
    <location>
        <begin position="184"/>
        <end position="380"/>
    </location>
</feature>
<evidence type="ECO:0000259" key="7">
    <source>
        <dbReference type="PROSITE" id="PS51900"/>
    </source>
</evidence>
<dbReference type="InterPro" id="IPR011010">
    <property type="entry name" value="DNA_brk_join_enz"/>
</dbReference>
<evidence type="ECO:0000256" key="5">
    <source>
        <dbReference type="SAM" id="MobiDB-lite"/>
    </source>
</evidence>
<feature type="compositionally biased region" description="Basic residues" evidence="5">
    <location>
        <begin position="396"/>
        <end position="407"/>
    </location>
</feature>
<organism evidence="8 9">
    <name type="scientific">Kibdelosporangium philippinense</name>
    <dbReference type="NCBI Taxonomy" id="211113"/>
    <lineage>
        <taxon>Bacteria</taxon>
        <taxon>Bacillati</taxon>
        <taxon>Actinomycetota</taxon>
        <taxon>Actinomycetes</taxon>
        <taxon>Pseudonocardiales</taxon>
        <taxon>Pseudonocardiaceae</taxon>
        <taxon>Kibdelosporangium</taxon>
    </lineage>
</organism>
<accession>A0ABS8ZGU9</accession>
<dbReference type="Gene3D" id="1.10.150.130">
    <property type="match status" value="1"/>
</dbReference>
<dbReference type="Pfam" id="PF14659">
    <property type="entry name" value="Phage_int_SAM_3"/>
    <property type="match status" value="1"/>
</dbReference>
<dbReference type="PROSITE" id="PS51900">
    <property type="entry name" value="CB"/>
    <property type="match status" value="1"/>
</dbReference>
<dbReference type="InterPro" id="IPR002104">
    <property type="entry name" value="Integrase_catalytic"/>
</dbReference>
<dbReference type="Gene3D" id="1.10.443.10">
    <property type="entry name" value="Intergrase catalytic core"/>
    <property type="match status" value="1"/>
</dbReference>
<dbReference type="EMBL" id="JAJVCN010000002">
    <property type="protein sequence ID" value="MCE7007050.1"/>
    <property type="molecule type" value="Genomic_DNA"/>
</dbReference>
<keyword evidence="1" id="KW-0229">DNA integration</keyword>
<dbReference type="PANTHER" id="PTHR30349:SF91">
    <property type="entry name" value="INTA PROTEIN"/>
    <property type="match status" value="1"/>
</dbReference>
<feature type="domain" description="Core-binding (CB)" evidence="7">
    <location>
        <begin position="56"/>
        <end position="143"/>
    </location>
</feature>
<dbReference type="PANTHER" id="PTHR30349">
    <property type="entry name" value="PHAGE INTEGRASE-RELATED"/>
    <property type="match status" value="1"/>
</dbReference>
<evidence type="ECO:0000259" key="6">
    <source>
        <dbReference type="PROSITE" id="PS51898"/>
    </source>
</evidence>
<evidence type="ECO:0000256" key="4">
    <source>
        <dbReference type="PROSITE-ProRule" id="PRU01248"/>
    </source>
</evidence>
<gene>
    <name evidence="8" type="ORF">LWC34_30095</name>
</gene>
<protein>
    <submittedName>
        <fullName evidence="8">Site-specific integrase</fullName>
    </submittedName>
</protein>
<dbReference type="InterPro" id="IPR044068">
    <property type="entry name" value="CB"/>
</dbReference>
<dbReference type="PROSITE" id="PS51898">
    <property type="entry name" value="TYR_RECOMBINASE"/>
    <property type="match status" value="1"/>
</dbReference>
<dbReference type="CDD" id="cd01189">
    <property type="entry name" value="INT_ICEBs1_C_like"/>
    <property type="match status" value="1"/>
</dbReference>
<evidence type="ECO:0000313" key="8">
    <source>
        <dbReference type="EMBL" id="MCE7007050.1"/>
    </source>
</evidence>
<keyword evidence="3" id="KW-0233">DNA recombination</keyword>
<feature type="region of interest" description="Disordered" evidence="5">
    <location>
        <begin position="396"/>
        <end position="426"/>
    </location>
</feature>
<dbReference type="InterPro" id="IPR004107">
    <property type="entry name" value="Integrase_SAM-like_N"/>
</dbReference>
<dbReference type="SUPFAM" id="SSF56349">
    <property type="entry name" value="DNA breaking-rejoining enzymes"/>
    <property type="match status" value="1"/>
</dbReference>
<keyword evidence="9" id="KW-1185">Reference proteome</keyword>
<dbReference type="InterPro" id="IPR013762">
    <property type="entry name" value="Integrase-like_cat_sf"/>
</dbReference>
<dbReference type="Pfam" id="PF00589">
    <property type="entry name" value="Phage_integrase"/>
    <property type="match status" value="1"/>
</dbReference>
<dbReference type="Proteomes" id="UP001521150">
    <property type="component" value="Unassembled WGS sequence"/>
</dbReference>